<accession>A0A4U0PYQ1</accession>
<dbReference type="RefSeq" id="WP_136774395.1">
    <property type="nucleotide sequence ID" value="NZ_CP156074.1"/>
</dbReference>
<feature type="chain" id="PRO_5020731967" evidence="1">
    <location>
        <begin position="23"/>
        <end position="139"/>
    </location>
</feature>
<keyword evidence="1" id="KW-0732">Signal</keyword>
<gene>
    <name evidence="2" type="ORF">FAZ21_15720</name>
</gene>
<reference evidence="2 3" key="1">
    <citation type="submission" date="2019-04" db="EMBL/GenBank/DDBJ databases">
        <title>Chitiniphilus eburnea sp. nov., a novel chitinolytic bacterium isolated from aquaculture sludge.</title>
        <authorList>
            <person name="Sheng M."/>
        </authorList>
    </citation>
    <scope>NUCLEOTIDE SEQUENCE [LARGE SCALE GENOMIC DNA]</scope>
    <source>
        <strain evidence="2 3">HX-2-15</strain>
    </source>
</reference>
<sequence>MRAIVKILSVSAMLLGTTQAIACKILVKYPDHLEISSTDLPKYYVVRILKKLPSGYESEIKQSFGGQLPVGSIVSLRYRPNEEAHAICPNEFKEQESYLIHSDGGSSELTISRYNWLNVPTSHEKYFVYVQDIAARASR</sequence>
<keyword evidence="3" id="KW-1185">Reference proteome</keyword>
<evidence type="ECO:0000256" key="1">
    <source>
        <dbReference type="SAM" id="SignalP"/>
    </source>
</evidence>
<dbReference type="EMBL" id="SUMF01000024">
    <property type="protein sequence ID" value="TJZ68374.1"/>
    <property type="molecule type" value="Genomic_DNA"/>
</dbReference>
<feature type="signal peptide" evidence="1">
    <location>
        <begin position="1"/>
        <end position="22"/>
    </location>
</feature>
<dbReference type="AlphaFoldDB" id="A0A4U0PYQ1"/>
<evidence type="ECO:0000313" key="2">
    <source>
        <dbReference type="EMBL" id="TJZ68374.1"/>
    </source>
</evidence>
<dbReference type="Proteomes" id="UP000310016">
    <property type="component" value="Unassembled WGS sequence"/>
</dbReference>
<organism evidence="2 3">
    <name type="scientific">Chitiniphilus eburneus</name>
    <dbReference type="NCBI Taxonomy" id="2571148"/>
    <lineage>
        <taxon>Bacteria</taxon>
        <taxon>Pseudomonadati</taxon>
        <taxon>Pseudomonadota</taxon>
        <taxon>Betaproteobacteria</taxon>
        <taxon>Neisseriales</taxon>
        <taxon>Chitinibacteraceae</taxon>
        <taxon>Chitiniphilus</taxon>
    </lineage>
</organism>
<name>A0A4U0PYQ1_9NEIS</name>
<protein>
    <submittedName>
        <fullName evidence="2">Uncharacterized protein</fullName>
    </submittedName>
</protein>
<comment type="caution">
    <text evidence="2">The sequence shown here is derived from an EMBL/GenBank/DDBJ whole genome shotgun (WGS) entry which is preliminary data.</text>
</comment>
<proteinExistence type="predicted"/>
<evidence type="ECO:0000313" key="3">
    <source>
        <dbReference type="Proteomes" id="UP000310016"/>
    </source>
</evidence>